<proteinExistence type="predicted"/>
<dbReference type="Proteomes" id="UP001469553">
    <property type="component" value="Unassembled WGS sequence"/>
</dbReference>
<organism evidence="2 3">
    <name type="scientific">Ameca splendens</name>
    <dbReference type="NCBI Taxonomy" id="208324"/>
    <lineage>
        <taxon>Eukaryota</taxon>
        <taxon>Metazoa</taxon>
        <taxon>Chordata</taxon>
        <taxon>Craniata</taxon>
        <taxon>Vertebrata</taxon>
        <taxon>Euteleostomi</taxon>
        <taxon>Actinopterygii</taxon>
        <taxon>Neopterygii</taxon>
        <taxon>Teleostei</taxon>
        <taxon>Neoteleostei</taxon>
        <taxon>Acanthomorphata</taxon>
        <taxon>Ovalentaria</taxon>
        <taxon>Atherinomorphae</taxon>
        <taxon>Cyprinodontiformes</taxon>
        <taxon>Goodeidae</taxon>
        <taxon>Ameca</taxon>
    </lineage>
</organism>
<name>A0ABV0YIG7_9TELE</name>
<feature type="non-terminal residue" evidence="2">
    <location>
        <position position="1"/>
    </location>
</feature>
<keyword evidence="3" id="KW-1185">Reference proteome</keyword>
<protein>
    <submittedName>
        <fullName evidence="2">Uncharacterized protein</fullName>
    </submittedName>
</protein>
<reference evidence="2 3" key="1">
    <citation type="submission" date="2021-06" db="EMBL/GenBank/DDBJ databases">
        <authorList>
            <person name="Palmer J.M."/>
        </authorList>
    </citation>
    <scope>NUCLEOTIDE SEQUENCE [LARGE SCALE GENOMIC DNA]</scope>
    <source>
        <strain evidence="2 3">AS_MEX2019</strain>
        <tissue evidence="2">Muscle</tissue>
    </source>
</reference>
<gene>
    <name evidence="2" type="ORF">AMECASPLE_035074</name>
</gene>
<sequence>RAASPILVPRRGTVEEIGPLERGVLLYSQWHHGKSAATPPPLPQLLEPPKAQESQENHRRDYRNHPREEQWRVPGEPPSSDSAEAPGSRSDKPTGPAGSRPRLSRSSHGPRDPKPRDTPPPKRRPNRELRYTFDIMLLGDIFYKVLNTNNR</sequence>
<feature type="compositionally biased region" description="Basic and acidic residues" evidence="1">
    <location>
        <begin position="109"/>
        <end position="128"/>
    </location>
</feature>
<evidence type="ECO:0000256" key="1">
    <source>
        <dbReference type="SAM" id="MobiDB-lite"/>
    </source>
</evidence>
<accession>A0ABV0YIG7</accession>
<evidence type="ECO:0000313" key="2">
    <source>
        <dbReference type="EMBL" id="MEQ2293588.1"/>
    </source>
</evidence>
<comment type="caution">
    <text evidence="2">The sequence shown here is derived from an EMBL/GenBank/DDBJ whole genome shotgun (WGS) entry which is preliminary data.</text>
</comment>
<evidence type="ECO:0000313" key="3">
    <source>
        <dbReference type="Proteomes" id="UP001469553"/>
    </source>
</evidence>
<feature type="compositionally biased region" description="Basic and acidic residues" evidence="1">
    <location>
        <begin position="53"/>
        <end position="71"/>
    </location>
</feature>
<dbReference type="EMBL" id="JAHRIP010033337">
    <property type="protein sequence ID" value="MEQ2293588.1"/>
    <property type="molecule type" value="Genomic_DNA"/>
</dbReference>
<feature type="region of interest" description="Disordered" evidence="1">
    <location>
        <begin position="32"/>
        <end position="128"/>
    </location>
</feature>